<feature type="transmembrane region" description="Helical" evidence="8">
    <location>
        <begin position="21"/>
        <end position="39"/>
    </location>
</feature>
<organism evidence="9 10">
    <name type="scientific">Cognaticolwellia beringensis</name>
    <dbReference type="NCBI Taxonomy" id="1967665"/>
    <lineage>
        <taxon>Bacteria</taxon>
        <taxon>Pseudomonadati</taxon>
        <taxon>Pseudomonadota</taxon>
        <taxon>Gammaproteobacteria</taxon>
        <taxon>Alteromonadales</taxon>
        <taxon>Colwelliaceae</taxon>
        <taxon>Cognaticolwellia</taxon>
    </lineage>
</organism>
<dbReference type="RefSeq" id="WP_081152532.1">
    <property type="nucleotide sequence ID" value="NZ_CP020465.1"/>
</dbReference>
<gene>
    <name evidence="9" type="ORF">B5D82_14580</name>
</gene>
<keyword evidence="7 8" id="KW-0472">Membrane</keyword>
<keyword evidence="4" id="KW-1003">Cell membrane</keyword>
<dbReference type="EMBL" id="CP020465">
    <property type="protein sequence ID" value="ASP48885.1"/>
    <property type="molecule type" value="Genomic_DNA"/>
</dbReference>
<keyword evidence="3" id="KW-0813">Transport</keyword>
<evidence type="ECO:0000313" key="10">
    <source>
        <dbReference type="Proteomes" id="UP000202259"/>
    </source>
</evidence>
<dbReference type="Proteomes" id="UP000202259">
    <property type="component" value="Chromosome"/>
</dbReference>
<comment type="similarity">
    <text evidence="2">Belongs to the AzlC family.</text>
</comment>
<dbReference type="GO" id="GO:0005886">
    <property type="term" value="C:plasma membrane"/>
    <property type="evidence" value="ECO:0007669"/>
    <property type="project" value="UniProtKB-SubCell"/>
</dbReference>
<reference evidence="9 10" key="1">
    <citation type="submission" date="2017-08" db="EMBL/GenBank/DDBJ databases">
        <title>Complete genome of Colwellia sp. NB097-1, a psychrophile bacterium ioslated from Bering Sea.</title>
        <authorList>
            <person name="Chen X."/>
        </authorList>
    </citation>
    <scope>NUCLEOTIDE SEQUENCE [LARGE SCALE GENOMIC DNA]</scope>
    <source>
        <strain evidence="9 10">NB097-1</strain>
    </source>
</reference>
<feature type="transmembrane region" description="Helical" evidence="8">
    <location>
        <begin position="72"/>
        <end position="94"/>
    </location>
</feature>
<evidence type="ECO:0000256" key="2">
    <source>
        <dbReference type="ARBA" id="ARBA00010735"/>
    </source>
</evidence>
<comment type="subcellular location">
    <subcellularLocation>
        <location evidence="1">Cell membrane</location>
        <topology evidence="1">Multi-pass membrane protein</topology>
    </subcellularLocation>
</comment>
<keyword evidence="10" id="KW-1185">Reference proteome</keyword>
<protein>
    <submittedName>
        <fullName evidence="9">Branched-chain amino acid ABC transporter permease</fullName>
    </submittedName>
</protein>
<dbReference type="GO" id="GO:1903785">
    <property type="term" value="P:L-valine transmembrane transport"/>
    <property type="evidence" value="ECO:0007669"/>
    <property type="project" value="TreeGrafter"/>
</dbReference>
<name>A0A222GAH0_9GAMM</name>
<dbReference type="Pfam" id="PF03591">
    <property type="entry name" value="AzlC"/>
    <property type="match status" value="1"/>
</dbReference>
<sequence>MALTKKKARWLMAKKGFLDMLPLNLAVLPWGILCGSLAIQRDFSALEAILMPLIVFAGSAQLVAIELIANNASLATILFTTFIISSRHFLYGLALRDKLKILPTKWRYGLGFLLTDELFALSSHSKSFVGQLRLIYAVVAGGSFYVFWLLWNVTGVIAGSYLPDLTHLGLDFAIAVTFIALVIPTIINIPILVTVIVAALLSVLFKLMQFELDLVAAALIAMYCGYLTDRFQHKNKDVDAPDDDNNTLSPSVKDNA</sequence>
<keyword evidence="6 8" id="KW-1133">Transmembrane helix</keyword>
<feature type="transmembrane region" description="Helical" evidence="8">
    <location>
        <begin position="45"/>
        <end position="65"/>
    </location>
</feature>
<proteinExistence type="inferred from homology"/>
<evidence type="ECO:0000256" key="5">
    <source>
        <dbReference type="ARBA" id="ARBA00022692"/>
    </source>
</evidence>
<feature type="transmembrane region" description="Helical" evidence="8">
    <location>
        <begin position="134"/>
        <end position="152"/>
    </location>
</feature>
<feature type="transmembrane region" description="Helical" evidence="8">
    <location>
        <begin position="172"/>
        <end position="205"/>
    </location>
</feature>
<dbReference type="PANTHER" id="PTHR34979">
    <property type="entry name" value="INNER MEMBRANE PROTEIN YGAZ"/>
    <property type="match status" value="1"/>
</dbReference>
<dbReference type="PANTHER" id="PTHR34979:SF1">
    <property type="entry name" value="INNER MEMBRANE PROTEIN YGAZ"/>
    <property type="match status" value="1"/>
</dbReference>
<dbReference type="AlphaFoldDB" id="A0A222GAH0"/>
<evidence type="ECO:0000256" key="7">
    <source>
        <dbReference type="ARBA" id="ARBA00023136"/>
    </source>
</evidence>
<evidence type="ECO:0000256" key="4">
    <source>
        <dbReference type="ARBA" id="ARBA00022475"/>
    </source>
</evidence>
<accession>A0A222GAH0</accession>
<dbReference type="OrthoDB" id="3177005at2"/>
<evidence type="ECO:0000256" key="1">
    <source>
        <dbReference type="ARBA" id="ARBA00004651"/>
    </source>
</evidence>
<dbReference type="KEGG" id="cber:B5D82_14580"/>
<evidence type="ECO:0000313" key="9">
    <source>
        <dbReference type="EMBL" id="ASP48885.1"/>
    </source>
</evidence>
<keyword evidence="5 8" id="KW-0812">Transmembrane</keyword>
<evidence type="ECO:0000256" key="6">
    <source>
        <dbReference type="ARBA" id="ARBA00022989"/>
    </source>
</evidence>
<evidence type="ECO:0000256" key="8">
    <source>
        <dbReference type="SAM" id="Phobius"/>
    </source>
</evidence>
<evidence type="ECO:0000256" key="3">
    <source>
        <dbReference type="ARBA" id="ARBA00022448"/>
    </source>
</evidence>
<dbReference type="InterPro" id="IPR011606">
    <property type="entry name" value="Brnchd-chn_aa_trnsp_permease"/>
</dbReference>